<proteinExistence type="predicted"/>
<gene>
    <name evidence="3" type="primary">ORF71</name>
</gene>
<protein>
    <submittedName>
        <fullName evidence="3">Membrane protein ORF71</fullName>
    </submittedName>
</protein>
<dbReference type="PRINTS" id="PR01217">
    <property type="entry name" value="PRICHEXTENSN"/>
</dbReference>
<keyword evidence="2" id="KW-1133">Transmembrane helix</keyword>
<dbReference type="EMBL" id="MW580852">
    <property type="protein sequence ID" value="QRM16757.1"/>
    <property type="molecule type" value="Genomic_DNA"/>
</dbReference>
<dbReference type="Gene3D" id="2.60.40.10">
    <property type="entry name" value="Immunoglobulins"/>
    <property type="match status" value="1"/>
</dbReference>
<evidence type="ECO:0000313" key="3">
    <source>
        <dbReference type="EMBL" id="QRM16757.1"/>
    </source>
</evidence>
<reference evidence="3" key="2">
    <citation type="submission" date="2021-02" db="EMBL/GenBank/DDBJ databases">
        <authorList>
            <person name="Vanderplasschen A.F.C."/>
            <person name="Davison A.J."/>
        </authorList>
    </citation>
    <scope>NUCLEOTIDE SEQUENCE</scope>
    <source>
        <strain evidence="3">DK-205223-2</strain>
    </source>
</reference>
<feature type="compositionally biased region" description="Pro residues" evidence="1">
    <location>
        <begin position="229"/>
        <end position="239"/>
    </location>
</feature>
<name>A0A8E5APH0_9VIRU</name>
<reference evidence="3" key="1">
    <citation type="journal article" date="2021" name="Microorganisms">
        <title>Genomes of Anguillid Herpesvirus 1 Strains Reveal Evolutionary Disparities and Low Genetic Diversity in the Genus Cyprinivirus.</title>
        <authorList>
            <person name="Donohoe O."/>
            <person name="Zhang H."/>
            <person name="Delrez N."/>
            <person name="Gao Y."/>
            <person name="Suarez N.M."/>
            <person name="Davison A.J."/>
            <person name="Vanderplasschen A."/>
        </authorList>
    </citation>
    <scope>NUCLEOTIDE SEQUENCE</scope>
    <source>
        <strain evidence="3">DK-205223-2</strain>
    </source>
</reference>
<sequence>MDRTVILVVHLLNLVALTLSQGGSVWKLIGDQITLTPPDPPTAPIVRIVWKHGDDKAIEFDGTIDGYRQFVNATLNLTSGELTLTNLDSRFAGTYTADINGVRGVRAWKLSVLASPPPTTTSAPTTTTANATTANATTAAANATTAAANATTAVPAAPVIGRAAVPVPINATSAAAPTTAAPLAPAAAPTAAAPAVIVPTTAPAPLAPTTAPAAAPTTAAPAVIVPTTAPAPTPTPAPLAPTTAPITTPTTTPATTTPATTTPTTTTPATTTPTTTTPTTTTPTTIPTTIPTTTALSTTTMVPNTPPDPKIYGVYGLLIKMVAMCLVLAVGGVVIILFGCCGQKQDKRKAFGAATLSEFLPLTAHSGSGSDSVGDGLDDIFDRSRNSTFRPEDVIEMEKDMDVIFL</sequence>
<keyword evidence="2" id="KW-0472">Membrane</keyword>
<dbReference type="InterPro" id="IPR013783">
    <property type="entry name" value="Ig-like_fold"/>
</dbReference>
<feature type="compositionally biased region" description="Low complexity" evidence="1">
    <location>
        <begin position="240"/>
        <end position="300"/>
    </location>
</feature>
<feature type="transmembrane region" description="Helical" evidence="2">
    <location>
        <begin position="312"/>
        <end position="339"/>
    </location>
</feature>
<keyword evidence="2" id="KW-0812">Transmembrane</keyword>
<evidence type="ECO:0000256" key="2">
    <source>
        <dbReference type="SAM" id="Phobius"/>
    </source>
</evidence>
<accession>A0A8E5APH0</accession>
<organism evidence="3">
    <name type="scientific">Anguillid herpesvirus 1</name>
    <dbReference type="NCBI Taxonomy" id="150286"/>
    <lineage>
        <taxon>Viruses</taxon>
        <taxon>Duplodnaviria</taxon>
        <taxon>Heunggongvirae</taxon>
        <taxon>Peploviricota</taxon>
        <taxon>Herviviricetes</taxon>
        <taxon>Herpesvirales</taxon>
        <taxon>Alloherpesviridae</taxon>
        <taxon>Cyvirus</taxon>
        <taxon>Cyvirus anguillidallo1</taxon>
    </lineage>
</organism>
<feature type="region of interest" description="Disordered" evidence="1">
    <location>
        <begin position="226"/>
        <end position="305"/>
    </location>
</feature>
<evidence type="ECO:0000256" key="1">
    <source>
        <dbReference type="SAM" id="MobiDB-lite"/>
    </source>
</evidence>